<feature type="binding site" evidence="10">
    <location>
        <position position="121"/>
    </location>
    <ligand>
        <name>Zn(2+)</name>
        <dbReference type="ChEBI" id="CHEBI:29105"/>
        <note>catalytic</note>
    </ligand>
</feature>
<dbReference type="AlphaFoldDB" id="A0AAU9WU24"/>
<proteinExistence type="predicted"/>
<dbReference type="Pfam" id="PF01400">
    <property type="entry name" value="Astacin"/>
    <property type="match status" value="1"/>
</dbReference>
<dbReference type="PRINTS" id="PR00480">
    <property type="entry name" value="ASTACIN"/>
</dbReference>
<name>A0AAU9WU24_9CNID</name>
<dbReference type="GO" id="GO:0008270">
    <property type="term" value="F:zinc ion binding"/>
    <property type="evidence" value="ECO:0007669"/>
    <property type="project" value="UniProtKB-UniRule"/>
</dbReference>
<evidence type="ECO:0000256" key="2">
    <source>
        <dbReference type="ARBA" id="ARBA00022723"/>
    </source>
</evidence>
<evidence type="ECO:0000313" key="14">
    <source>
        <dbReference type="Proteomes" id="UP001159428"/>
    </source>
</evidence>
<protein>
    <recommendedName>
        <fullName evidence="11">Metalloendopeptidase</fullName>
        <ecNumber evidence="11">3.4.24.-</ecNumber>
    </recommendedName>
</protein>
<keyword evidence="3" id="KW-0732">Signal</keyword>
<dbReference type="CDD" id="cd04280">
    <property type="entry name" value="ZnMc_astacin_like"/>
    <property type="match status" value="1"/>
</dbReference>
<dbReference type="Gene3D" id="3.40.390.10">
    <property type="entry name" value="Collagenase (Catalytic Domain)"/>
    <property type="match status" value="1"/>
</dbReference>
<dbReference type="Proteomes" id="UP001159428">
    <property type="component" value="Unassembled WGS sequence"/>
</dbReference>
<evidence type="ECO:0000256" key="4">
    <source>
        <dbReference type="ARBA" id="ARBA00022801"/>
    </source>
</evidence>
<dbReference type="PANTHER" id="PTHR10127:SF780">
    <property type="entry name" value="METALLOENDOPEPTIDASE"/>
    <property type="match status" value="1"/>
</dbReference>
<dbReference type="PANTHER" id="PTHR10127">
    <property type="entry name" value="DISCOIDIN, CUB, EGF, LAMININ , AND ZINC METALLOPROTEASE DOMAIN CONTAINING"/>
    <property type="match status" value="1"/>
</dbReference>
<feature type="domain" description="Peptidase M12A" evidence="12">
    <location>
        <begin position="26"/>
        <end position="222"/>
    </location>
</feature>
<evidence type="ECO:0000259" key="12">
    <source>
        <dbReference type="PROSITE" id="PS51864"/>
    </source>
</evidence>
<dbReference type="FunFam" id="3.40.390.10:FF:000015">
    <property type="entry name" value="Meprin A subunit"/>
    <property type="match status" value="1"/>
</dbReference>
<dbReference type="InterPro" id="IPR024079">
    <property type="entry name" value="MetalloPept_cat_dom_sf"/>
</dbReference>
<keyword evidence="7" id="KW-0865">Zymogen</keyword>
<keyword evidence="5 10" id="KW-0862">Zinc</keyword>
<keyword evidence="9" id="KW-0325">Glycoprotein</keyword>
<feature type="binding site" evidence="10">
    <location>
        <position position="131"/>
    </location>
    <ligand>
        <name>Zn(2+)</name>
        <dbReference type="ChEBI" id="CHEBI:29105"/>
        <note>catalytic</note>
    </ligand>
</feature>
<dbReference type="SMART" id="SM00235">
    <property type="entry name" value="ZnMc"/>
    <property type="match status" value="1"/>
</dbReference>
<dbReference type="EMBL" id="CALNXJ010000021">
    <property type="protein sequence ID" value="CAH3126117.1"/>
    <property type="molecule type" value="Genomic_DNA"/>
</dbReference>
<accession>A0AAU9WU24</accession>
<evidence type="ECO:0000256" key="8">
    <source>
        <dbReference type="ARBA" id="ARBA00023157"/>
    </source>
</evidence>
<gene>
    <name evidence="13" type="ORF">PMEA_00011940</name>
</gene>
<feature type="active site" evidence="10">
    <location>
        <position position="122"/>
    </location>
</feature>
<comment type="cofactor">
    <cofactor evidence="10 11">
        <name>Zn(2+)</name>
        <dbReference type="ChEBI" id="CHEBI:29105"/>
    </cofactor>
    <text evidence="10 11">Binds 1 zinc ion per subunit.</text>
</comment>
<keyword evidence="14" id="KW-1185">Reference proteome</keyword>
<feature type="binding site" evidence="10">
    <location>
        <position position="125"/>
    </location>
    <ligand>
        <name>Zn(2+)</name>
        <dbReference type="ChEBI" id="CHEBI:29105"/>
        <note>catalytic</note>
    </ligand>
</feature>
<dbReference type="InterPro" id="IPR034035">
    <property type="entry name" value="Astacin-like_dom"/>
</dbReference>
<evidence type="ECO:0000313" key="13">
    <source>
        <dbReference type="EMBL" id="CAH3126117.1"/>
    </source>
</evidence>
<dbReference type="EC" id="3.4.24.-" evidence="11"/>
<keyword evidence="2 10" id="KW-0479">Metal-binding</keyword>
<dbReference type="InterPro" id="IPR006026">
    <property type="entry name" value="Peptidase_Metallo"/>
</dbReference>
<dbReference type="GO" id="GO:0006508">
    <property type="term" value="P:proteolysis"/>
    <property type="evidence" value="ECO:0007669"/>
    <property type="project" value="UniProtKB-KW"/>
</dbReference>
<dbReference type="GO" id="GO:0004222">
    <property type="term" value="F:metalloendopeptidase activity"/>
    <property type="evidence" value="ECO:0007669"/>
    <property type="project" value="UniProtKB-UniRule"/>
</dbReference>
<evidence type="ECO:0000256" key="5">
    <source>
        <dbReference type="ARBA" id="ARBA00022833"/>
    </source>
</evidence>
<keyword evidence="6 10" id="KW-0482">Metalloprotease</keyword>
<keyword evidence="1 10" id="KW-0645">Protease</keyword>
<dbReference type="PROSITE" id="PS51864">
    <property type="entry name" value="ASTACIN"/>
    <property type="match status" value="1"/>
</dbReference>
<organism evidence="13 14">
    <name type="scientific">Pocillopora meandrina</name>
    <dbReference type="NCBI Taxonomy" id="46732"/>
    <lineage>
        <taxon>Eukaryota</taxon>
        <taxon>Metazoa</taxon>
        <taxon>Cnidaria</taxon>
        <taxon>Anthozoa</taxon>
        <taxon>Hexacorallia</taxon>
        <taxon>Scleractinia</taxon>
        <taxon>Astrocoeniina</taxon>
        <taxon>Pocilloporidae</taxon>
        <taxon>Pocillopora</taxon>
    </lineage>
</organism>
<sequence length="224" mass="26717">LFSAKLLEDPKLFEGDIVLLKNQRNSALGRAASRFRRWPRARMIFTIDRSLSVHARARRAIRAGMRQWTRRTCVRFRRRRRERAYVRFVRGSGCSSFVGRTGRRQDINLHPNCWTTGIVAHEIGHALGFWHEQSRPDRNRFVTILWQNIQRGMRHNFRRRTRRESTSFGVRYDYRSVMHYGPTAFSKNGRPTIRPRQRGARIGQRRGISRLDGIQMFRMYCRRG</sequence>
<evidence type="ECO:0000256" key="9">
    <source>
        <dbReference type="ARBA" id="ARBA00023180"/>
    </source>
</evidence>
<evidence type="ECO:0000256" key="10">
    <source>
        <dbReference type="PROSITE-ProRule" id="PRU01211"/>
    </source>
</evidence>
<evidence type="ECO:0000256" key="3">
    <source>
        <dbReference type="ARBA" id="ARBA00022729"/>
    </source>
</evidence>
<feature type="non-terminal residue" evidence="13">
    <location>
        <position position="1"/>
    </location>
</feature>
<comment type="caution">
    <text evidence="10">Lacks conserved residue(s) required for the propagation of feature annotation.</text>
</comment>
<evidence type="ECO:0000256" key="6">
    <source>
        <dbReference type="ARBA" id="ARBA00023049"/>
    </source>
</evidence>
<keyword evidence="8" id="KW-1015">Disulfide bond</keyword>
<keyword evidence="4 10" id="KW-0378">Hydrolase</keyword>
<dbReference type="SUPFAM" id="SSF55486">
    <property type="entry name" value="Metalloproteases ('zincins'), catalytic domain"/>
    <property type="match status" value="1"/>
</dbReference>
<evidence type="ECO:0000256" key="7">
    <source>
        <dbReference type="ARBA" id="ARBA00023145"/>
    </source>
</evidence>
<evidence type="ECO:0000256" key="11">
    <source>
        <dbReference type="RuleBase" id="RU361183"/>
    </source>
</evidence>
<reference evidence="13 14" key="1">
    <citation type="submission" date="2022-05" db="EMBL/GenBank/DDBJ databases">
        <authorList>
            <consortium name="Genoscope - CEA"/>
            <person name="William W."/>
        </authorList>
    </citation>
    <scope>NUCLEOTIDE SEQUENCE [LARGE SCALE GENOMIC DNA]</scope>
</reference>
<dbReference type="InterPro" id="IPR001506">
    <property type="entry name" value="Peptidase_M12A"/>
</dbReference>
<comment type="caution">
    <text evidence="13">The sequence shown here is derived from an EMBL/GenBank/DDBJ whole genome shotgun (WGS) entry which is preliminary data.</text>
</comment>
<evidence type="ECO:0000256" key="1">
    <source>
        <dbReference type="ARBA" id="ARBA00022670"/>
    </source>
</evidence>